<evidence type="ECO:0000256" key="7">
    <source>
        <dbReference type="ARBA" id="ARBA00023180"/>
    </source>
</evidence>
<reference evidence="10" key="1">
    <citation type="submission" date="2020-10" db="EMBL/GenBank/DDBJ databases">
        <authorList>
            <person name="Han B."/>
            <person name="Lu T."/>
            <person name="Zhao Q."/>
            <person name="Huang X."/>
            <person name="Zhao Y."/>
        </authorList>
    </citation>
    <scope>NUCLEOTIDE SEQUENCE</scope>
</reference>
<dbReference type="InterPro" id="IPR033132">
    <property type="entry name" value="GH_1_N_CS"/>
</dbReference>
<organism evidence="10 11">
    <name type="scientific">Miscanthus lutarioriparius</name>
    <dbReference type="NCBI Taxonomy" id="422564"/>
    <lineage>
        <taxon>Eukaryota</taxon>
        <taxon>Viridiplantae</taxon>
        <taxon>Streptophyta</taxon>
        <taxon>Embryophyta</taxon>
        <taxon>Tracheophyta</taxon>
        <taxon>Spermatophyta</taxon>
        <taxon>Magnoliopsida</taxon>
        <taxon>Liliopsida</taxon>
        <taxon>Poales</taxon>
        <taxon>Poaceae</taxon>
        <taxon>PACMAD clade</taxon>
        <taxon>Panicoideae</taxon>
        <taxon>Andropogonodae</taxon>
        <taxon>Andropogoneae</taxon>
        <taxon>Saccharinae</taxon>
        <taxon>Miscanthus</taxon>
    </lineage>
</organism>
<feature type="signal peptide" evidence="9">
    <location>
        <begin position="1"/>
        <end position="23"/>
    </location>
</feature>
<evidence type="ECO:0000256" key="1">
    <source>
        <dbReference type="ARBA" id="ARBA00000448"/>
    </source>
</evidence>
<gene>
    <name evidence="10" type="ORF">NCGR_LOCUS43729</name>
</gene>
<dbReference type="GO" id="GO:0008422">
    <property type="term" value="F:beta-glucosidase activity"/>
    <property type="evidence" value="ECO:0007669"/>
    <property type="project" value="UniProtKB-EC"/>
</dbReference>
<evidence type="ECO:0000256" key="2">
    <source>
        <dbReference type="ARBA" id="ARBA00010838"/>
    </source>
</evidence>
<evidence type="ECO:0000256" key="4">
    <source>
        <dbReference type="ARBA" id="ARBA00022729"/>
    </source>
</evidence>
<evidence type="ECO:0000313" key="10">
    <source>
        <dbReference type="EMBL" id="CAD6260294.1"/>
    </source>
</evidence>
<evidence type="ECO:0000256" key="9">
    <source>
        <dbReference type="SAM" id="SignalP"/>
    </source>
</evidence>
<dbReference type="PANTHER" id="PTHR10353:SF184">
    <property type="entry name" value="4-HYDROXY-7-METHOXY-3-OXO-3,4-DIHYDRO-2H-1,4-BENZOXAZIN-2-YL GLUCOSIDEBETA-D-GLUCOSIDASE"/>
    <property type="match status" value="1"/>
</dbReference>
<dbReference type="PROSITE" id="PS00653">
    <property type="entry name" value="GLYCOSYL_HYDROL_F1_2"/>
    <property type="match status" value="1"/>
</dbReference>
<evidence type="ECO:0000256" key="8">
    <source>
        <dbReference type="RuleBase" id="RU003690"/>
    </source>
</evidence>
<evidence type="ECO:0000313" key="11">
    <source>
        <dbReference type="Proteomes" id="UP000604825"/>
    </source>
</evidence>
<keyword evidence="4 9" id="KW-0732">Signal</keyword>
<comment type="caution">
    <text evidence="10">The sequence shown here is derived from an EMBL/GenBank/DDBJ whole genome shotgun (WGS) entry which is preliminary data.</text>
</comment>
<dbReference type="FunFam" id="3.20.20.80:FF:000294">
    <property type="entry name" value="Beta-glucosidase 11"/>
    <property type="match status" value="1"/>
</dbReference>
<feature type="chain" id="PRO_5032492845" description="beta-glucosidase" evidence="9">
    <location>
        <begin position="24"/>
        <end position="347"/>
    </location>
</feature>
<evidence type="ECO:0000256" key="5">
    <source>
        <dbReference type="ARBA" id="ARBA00022801"/>
    </source>
</evidence>
<comment type="catalytic activity">
    <reaction evidence="1">
        <text>Hydrolysis of terminal, non-reducing beta-D-glucosyl residues with release of beta-D-glucose.</text>
        <dbReference type="EC" id="3.2.1.21"/>
    </reaction>
</comment>
<comment type="similarity">
    <text evidence="2 8">Belongs to the glycosyl hydrolase 1 family.</text>
</comment>
<evidence type="ECO:0000256" key="6">
    <source>
        <dbReference type="ARBA" id="ARBA00023157"/>
    </source>
</evidence>
<accession>A0A811QTT5</accession>
<dbReference type="InterPro" id="IPR017853">
    <property type="entry name" value="GH"/>
</dbReference>
<keyword evidence="11" id="KW-1185">Reference proteome</keyword>
<keyword evidence="6" id="KW-1015">Disulfide bond</keyword>
<dbReference type="InterPro" id="IPR001360">
    <property type="entry name" value="Glyco_hydro_1"/>
</dbReference>
<dbReference type="Proteomes" id="UP000604825">
    <property type="component" value="Unassembled WGS sequence"/>
</dbReference>
<evidence type="ECO:0000256" key="3">
    <source>
        <dbReference type="ARBA" id="ARBA00012744"/>
    </source>
</evidence>
<dbReference type="SUPFAM" id="SSF51445">
    <property type="entry name" value="(Trans)glycosidases"/>
    <property type="match status" value="1"/>
</dbReference>
<proteinExistence type="inferred from homology"/>
<dbReference type="EMBL" id="CAJGYO010000011">
    <property type="protein sequence ID" value="CAD6260294.1"/>
    <property type="molecule type" value="Genomic_DNA"/>
</dbReference>
<dbReference type="Pfam" id="PF00232">
    <property type="entry name" value="Glyco_hydro_1"/>
    <property type="match status" value="1"/>
</dbReference>
<dbReference type="AlphaFoldDB" id="A0A811QTT5"/>
<dbReference type="OrthoDB" id="65569at2759"/>
<dbReference type="EC" id="3.2.1.21" evidence="3"/>
<dbReference type="Gene3D" id="3.20.20.80">
    <property type="entry name" value="Glycosidases"/>
    <property type="match status" value="2"/>
</dbReference>
<dbReference type="PANTHER" id="PTHR10353">
    <property type="entry name" value="GLYCOSYL HYDROLASE"/>
    <property type="match status" value="1"/>
</dbReference>
<keyword evidence="7" id="KW-0325">Glycoprotein</keyword>
<name>A0A811QTT5_9POAL</name>
<sequence>MGAGVVIVLSLLLAPELLPRASAVDRSEFPENFLFGTSTSAYQIEGGYLEAGKGLSNWDVFAHKRGTIQDGSNGDTADDHYHRYMEDINLMHSLGVNAYRFSIAWARILPRGRFGEVNPDGVAFYNAIIDALLQKGMQPFVTIYHYDIPHELDKRYGGWLSPEIQKDFGYFADVCFKMFGDRVKFWTTFNEPNLFTKLSYMYGRYAPGRCSKPFGNCAFGNSSAEPYIAGHNIILSHAKAARIYRKKYQGKQGGHIGITVCSRWYEPFQNSSADISAVERDCIFSQCELDPFEGEARVLTSAERDGVLIGKRTGSPMIYTVPYGMEKLVMYYKERYNNTPIYITENV</sequence>
<dbReference type="GO" id="GO:0005975">
    <property type="term" value="P:carbohydrate metabolic process"/>
    <property type="evidence" value="ECO:0007669"/>
    <property type="project" value="InterPro"/>
</dbReference>
<protein>
    <recommendedName>
        <fullName evidence="3">beta-glucosidase</fullName>
        <ecNumber evidence="3">3.2.1.21</ecNumber>
    </recommendedName>
</protein>
<keyword evidence="5" id="KW-0378">Hydrolase</keyword>